<dbReference type="InterPro" id="IPR014729">
    <property type="entry name" value="Rossmann-like_a/b/a_fold"/>
</dbReference>
<dbReference type="EC" id="6.3.5.4" evidence="5"/>
<dbReference type="InterPro" id="IPR029055">
    <property type="entry name" value="Ntn_hydrolases_N"/>
</dbReference>
<dbReference type="PATRIC" id="fig|1434107.4.peg.1541"/>
<dbReference type="EMBL" id="CP009517">
    <property type="protein sequence ID" value="AKB81747.1"/>
    <property type="molecule type" value="Genomic_DNA"/>
</dbReference>
<dbReference type="GO" id="GO:0004066">
    <property type="term" value="F:asparagine synthase (glutamine-hydrolyzing) activity"/>
    <property type="evidence" value="ECO:0007669"/>
    <property type="project" value="UniProtKB-EC"/>
</dbReference>
<evidence type="ECO:0000256" key="3">
    <source>
        <dbReference type="ARBA" id="ARBA00022840"/>
    </source>
</evidence>
<evidence type="ECO:0000313" key="10">
    <source>
        <dbReference type="Proteomes" id="UP000033066"/>
    </source>
</evidence>
<dbReference type="OrthoDB" id="129788at2157"/>
<dbReference type="SUPFAM" id="SSF52402">
    <property type="entry name" value="Adenine nucleotide alpha hydrolases-like"/>
    <property type="match status" value="1"/>
</dbReference>
<sequence>MCGIVGVISKQAFPASFIQSMNNTLVHRGPDCEGYLLGGMHEFDINPPQCDIIDSPIPFAFGHRRLAILDLSEQGNQPMCYRGRYWIIYNGEVYNHVEIREELETLGYTFRSQTDTEVIMASYDAWGVDCLNRFNGMWAFVLYDSKTEEIFISRDRFGVKPLYYYQDNQHFIFGSEIKALLKHPAVTKEPNIEYCKLFLRMGSQDHLRETAFKEIYRFECASFLKCRIEEIFHPFKETTFWSIQPNLSNEPYNEAKASEYAERYYNLLEDAVRLRLRSDVKIGSALSGGLDSSSVAYLVNQQLKAVGCGDRQETFSSVYRTTGSEYCDESYYIDEVARSLDVRSSTIEPKVEDIIEEHRKFVYYLDTPARNTVMSSWHTYKLTRECGVKVTLDGQGADEQLVGYLDYMINYFSIVPLGTLIREMPLYRQIPNASSFIARGSILNLSRCLLGEKLSLSILDRLGKKFSYIPVNQRMSDDLILSLGTLFHWADRGSMAFSIESRMPFMDYRLVEFLATVPATYKLHGGWTKYLARKAFDGKLPENVCWRRDKMGWPIPEEFWFKGKLKEHFIRALKNSEFLLRVGIDFSNVSEIEIFDRYSFEFLLRCYVLEIWYSVFWGRDAYIPVNPQISSLD</sequence>
<dbReference type="SUPFAM" id="SSF56235">
    <property type="entry name" value="N-terminal nucleophile aminohydrolases (Ntn hydrolases)"/>
    <property type="match status" value="1"/>
</dbReference>
<feature type="domain" description="Glutamine amidotransferase type-2" evidence="8">
    <location>
        <begin position="2"/>
        <end position="229"/>
    </location>
</feature>
<keyword evidence="9" id="KW-0436">Ligase</keyword>
<evidence type="ECO:0000256" key="6">
    <source>
        <dbReference type="PIRSR" id="PIRSR001589-1"/>
    </source>
</evidence>
<evidence type="ECO:0000256" key="4">
    <source>
        <dbReference type="ARBA" id="ARBA00022962"/>
    </source>
</evidence>
<keyword evidence="10" id="KW-1185">Reference proteome</keyword>
<dbReference type="PANTHER" id="PTHR43284:SF1">
    <property type="entry name" value="ASPARAGINE SYNTHETASE"/>
    <property type="match status" value="1"/>
</dbReference>
<dbReference type="PIRSF" id="PIRSF001589">
    <property type="entry name" value="Asn_synthetase_glu-h"/>
    <property type="match status" value="1"/>
</dbReference>
<dbReference type="NCBIfam" id="TIGR01536">
    <property type="entry name" value="asn_synth_AEB"/>
    <property type="match status" value="1"/>
</dbReference>
<evidence type="ECO:0000256" key="7">
    <source>
        <dbReference type="PIRSR" id="PIRSR001589-2"/>
    </source>
</evidence>
<dbReference type="Pfam" id="PF00733">
    <property type="entry name" value="Asn_synthase"/>
    <property type="match status" value="1"/>
</dbReference>
<evidence type="ECO:0000313" key="9">
    <source>
        <dbReference type="EMBL" id="AKB81747.1"/>
    </source>
</evidence>
<dbReference type="GO" id="GO:0005829">
    <property type="term" value="C:cytosol"/>
    <property type="evidence" value="ECO:0007669"/>
    <property type="project" value="TreeGrafter"/>
</dbReference>
<dbReference type="InterPro" id="IPR006426">
    <property type="entry name" value="Asn_synth_AEB"/>
</dbReference>
<gene>
    <name evidence="9" type="ORF">MSBR3_1169</name>
</gene>
<keyword evidence="6" id="KW-0061">Asparagine biosynthesis</keyword>
<dbReference type="Gene3D" id="3.60.20.10">
    <property type="entry name" value="Glutamine Phosphoribosylpyrophosphate, subunit 1, domain 1"/>
    <property type="match status" value="1"/>
</dbReference>
<feature type="active site" description="For GATase activity" evidence="6">
    <location>
        <position position="2"/>
    </location>
</feature>
<dbReference type="KEGG" id="mbak:MSBR3_1169"/>
<dbReference type="Gene3D" id="3.40.50.620">
    <property type="entry name" value="HUPs"/>
    <property type="match status" value="1"/>
</dbReference>
<comment type="catalytic activity">
    <reaction evidence="5">
        <text>L-aspartate + L-glutamine + ATP + H2O = L-asparagine + L-glutamate + AMP + diphosphate + H(+)</text>
        <dbReference type="Rhea" id="RHEA:12228"/>
        <dbReference type="ChEBI" id="CHEBI:15377"/>
        <dbReference type="ChEBI" id="CHEBI:15378"/>
        <dbReference type="ChEBI" id="CHEBI:29985"/>
        <dbReference type="ChEBI" id="CHEBI:29991"/>
        <dbReference type="ChEBI" id="CHEBI:30616"/>
        <dbReference type="ChEBI" id="CHEBI:33019"/>
        <dbReference type="ChEBI" id="CHEBI:58048"/>
        <dbReference type="ChEBI" id="CHEBI:58359"/>
        <dbReference type="ChEBI" id="CHEBI:456215"/>
        <dbReference type="EC" id="6.3.5.4"/>
    </reaction>
</comment>
<dbReference type="PROSITE" id="PS51278">
    <property type="entry name" value="GATASE_TYPE_2"/>
    <property type="match status" value="1"/>
</dbReference>
<evidence type="ECO:0000256" key="1">
    <source>
        <dbReference type="ARBA" id="ARBA00005752"/>
    </source>
</evidence>
<dbReference type="InterPro" id="IPR001962">
    <property type="entry name" value="Asn_synthase"/>
</dbReference>
<dbReference type="InterPro" id="IPR051786">
    <property type="entry name" value="ASN_synthetase/amidase"/>
</dbReference>
<feature type="binding site" evidence="7">
    <location>
        <position position="115"/>
    </location>
    <ligand>
        <name>L-glutamine</name>
        <dbReference type="ChEBI" id="CHEBI:58359"/>
    </ligand>
</feature>
<dbReference type="CDD" id="cd01991">
    <property type="entry name" value="Asn_synthase_B_C"/>
    <property type="match status" value="1"/>
</dbReference>
<evidence type="ECO:0000256" key="5">
    <source>
        <dbReference type="PIRNR" id="PIRNR001589"/>
    </source>
</evidence>
<keyword evidence="2 5" id="KW-0547">Nucleotide-binding</keyword>
<evidence type="ECO:0000256" key="2">
    <source>
        <dbReference type="ARBA" id="ARBA00022741"/>
    </source>
</evidence>
<dbReference type="STRING" id="1434107.MSBR3_1169"/>
<dbReference type="Proteomes" id="UP000033066">
    <property type="component" value="Chromosome"/>
</dbReference>
<protein>
    <recommendedName>
        <fullName evidence="5">Putative asparagine synthetase [glutamine-hydrolyzing]</fullName>
        <ecNumber evidence="5">6.3.5.4</ecNumber>
    </recommendedName>
</protein>
<dbReference type="CDD" id="cd00712">
    <property type="entry name" value="AsnB"/>
    <property type="match status" value="1"/>
</dbReference>
<dbReference type="PANTHER" id="PTHR43284">
    <property type="entry name" value="ASPARAGINE SYNTHETASE (GLUTAMINE-HYDROLYZING)"/>
    <property type="match status" value="1"/>
</dbReference>
<dbReference type="GO" id="GO:0005524">
    <property type="term" value="F:ATP binding"/>
    <property type="evidence" value="ECO:0007669"/>
    <property type="project" value="UniProtKB-KW"/>
</dbReference>
<dbReference type="AlphaFoldDB" id="A0A0E3SL29"/>
<comment type="similarity">
    <text evidence="1">Belongs to the asparagine synthetase family.</text>
</comment>
<keyword evidence="6" id="KW-0028">Amino-acid biosynthesis</keyword>
<proteinExistence type="inferred from homology"/>
<organism evidence="9 10">
    <name type="scientific">Methanosarcina barkeri 3</name>
    <dbReference type="NCBI Taxonomy" id="1434107"/>
    <lineage>
        <taxon>Archaea</taxon>
        <taxon>Methanobacteriati</taxon>
        <taxon>Methanobacteriota</taxon>
        <taxon>Stenosarchaea group</taxon>
        <taxon>Methanomicrobia</taxon>
        <taxon>Methanosarcinales</taxon>
        <taxon>Methanosarcinaceae</taxon>
        <taxon>Methanosarcina</taxon>
    </lineage>
</organism>
<dbReference type="HOGENOM" id="CLU_014658_3_1_2"/>
<dbReference type="InterPro" id="IPR017932">
    <property type="entry name" value="GATase_2_dom"/>
</dbReference>
<dbReference type="InterPro" id="IPR033738">
    <property type="entry name" value="AsnB_N"/>
</dbReference>
<dbReference type="Pfam" id="PF13537">
    <property type="entry name" value="GATase_7"/>
    <property type="match status" value="1"/>
</dbReference>
<keyword evidence="4 6" id="KW-0315">Glutamine amidotransferase</keyword>
<dbReference type="GO" id="GO:0006529">
    <property type="term" value="P:asparagine biosynthetic process"/>
    <property type="evidence" value="ECO:0007669"/>
    <property type="project" value="UniProtKB-KW"/>
</dbReference>
<name>A0A0E3SL29_METBA</name>
<dbReference type="GeneID" id="24788684"/>
<dbReference type="RefSeq" id="WP_048107187.1">
    <property type="nucleotide sequence ID" value="NZ_CP009517.1"/>
</dbReference>
<accession>A0A0E3SL29</accession>
<reference evidence="9" key="1">
    <citation type="submission" date="2014-07" db="EMBL/GenBank/DDBJ databases">
        <title>Methanogenic archaea and the global carbon cycle.</title>
        <authorList>
            <person name="Henriksen J.R."/>
            <person name="Luke J."/>
            <person name="Reinhart S."/>
            <person name="Benedict M.N."/>
            <person name="Youngblut N.D."/>
            <person name="Metcalf M.E."/>
            <person name="Whitaker R.J."/>
            <person name="Metcalf W.W."/>
        </authorList>
    </citation>
    <scope>NUCLEOTIDE SEQUENCE [LARGE SCALE GENOMIC DNA]</scope>
    <source>
        <strain evidence="9">3</strain>
    </source>
</reference>
<evidence type="ECO:0000259" key="8">
    <source>
        <dbReference type="PROSITE" id="PS51278"/>
    </source>
</evidence>
<keyword evidence="3 5" id="KW-0067">ATP-binding</keyword>